<protein>
    <submittedName>
        <fullName evidence="1">DUF1444 domain-containing protein</fullName>
    </submittedName>
</protein>
<proteinExistence type="predicted"/>
<reference evidence="1 2" key="1">
    <citation type="submission" date="2016-09" db="EMBL/GenBank/DDBJ databases">
        <title>Complete genome sequence of the Lysinibacillus sphaericus LMG 22257, a specie of Bacillus with ureolytic activity that can effectively biodeposit calcium carbonate.</title>
        <authorList>
            <person name="Yan W."/>
        </authorList>
    </citation>
    <scope>NUCLEOTIDE SEQUENCE [LARGE SCALE GENOMIC DNA]</scope>
    <source>
        <strain evidence="1 2">LMG 22257</strain>
    </source>
</reference>
<dbReference type="Pfam" id="PF07285">
    <property type="entry name" value="DUF1444"/>
    <property type="match status" value="1"/>
</dbReference>
<dbReference type="PIRSF" id="PIRSF012562">
    <property type="entry name" value="UCP012562"/>
    <property type="match status" value="1"/>
</dbReference>
<sequence>MNKGVGTVKSKELVELLKKRLPNEDYEWQYDEKTDKLRLEHTGLNKGMEISLPEIIRKYNQKKEVAIDEVVYTIDATFRAMEIEKMKGFKGQSTIYPVIRSASFPEQTSAGQRFVMKDHTAETRIYYALDLGETYRLIDESMIEELGKSTEEISEIALFNVRSLSTKMKKDEVAGNVFYFVNNNDGYDASRILNRAFLANMETKIEGDMTVSVPHQDVLIIGDIRNKTGYDVLAQMTMQFFTNGTVPVTSLSFVYEEGHLEPIFIMAKNRVARKKGKE</sequence>
<dbReference type="AlphaFoldDB" id="A0A1D8JEQ1"/>
<dbReference type="InterPro" id="IPR010838">
    <property type="entry name" value="DUF1444"/>
</dbReference>
<organism evidence="1 2">
    <name type="scientific">Sporosarcina ureilytica</name>
    <dbReference type="NCBI Taxonomy" id="298596"/>
    <lineage>
        <taxon>Bacteria</taxon>
        <taxon>Bacillati</taxon>
        <taxon>Bacillota</taxon>
        <taxon>Bacilli</taxon>
        <taxon>Bacillales</taxon>
        <taxon>Caryophanaceae</taxon>
        <taxon>Sporosarcina</taxon>
    </lineage>
</organism>
<accession>A0A1D8JEQ1</accession>
<keyword evidence="2" id="KW-1185">Reference proteome</keyword>
<evidence type="ECO:0000313" key="2">
    <source>
        <dbReference type="Proteomes" id="UP000185746"/>
    </source>
</evidence>
<dbReference type="NCBIfam" id="NF010189">
    <property type="entry name" value="PRK13668.1"/>
    <property type="match status" value="1"/>
</dbReference>
<name>A0A1D8JEQ1_9BACL</name>
<dbReference type="KEGG" id="surl:BI350_06335"/>
<dbReference type="EMBL" id="CP017560">
    <property type="protein sequence ID" value="AOV07195.1"/>
    <property type="molecule type" value="Genomic_DNA"/>
</dbReference>
<dbReference type="Proteomes" id="UP000185746">
    <property type="component" value="Chromosome"/>
</dbReference>
<evidence type="ECO:0000313" key="1">
    <source>
        <dbReference type="EMBL" id="AOV07195.1"/>
    </source>
</evidence>
<gene>
    <name evidence="1" type="ORF">BI350_06335</name>
</gene>